<feature type="compositionally biased region" description="Low complexity" evidence="2">
    <location>
        <begin position="378"/>
        <end position="394"/>
    </location>
</feature>
<evidence type="ECO:0000256" key="1">
    <source>
        <dbReference type="ARBA" id="ARBA00022553"/>
    </source>
</evidence>
<feature type="region of interest" description="Disordered" evidence="2">
    <location>
        <begin position="1345"/>
        <end position="1370"/>
    </location>
</feature>
<evidence type="ECO:0000259" key="4">
    <source>
        <dbReference type="PROSITE" id="PS50010"/>
    </source>
</evidence>
<dbReference type="GO" id="GO:0005085">
    <property type="term" value="F:guanyl-nucleotide exchange factor activity"/>
    <property type="evidence" value="ECO:0007669"/>
    <property type="project" value="InterPro"/>
</dbReference>
<dbReference type="Proteomes" id="UP001059596">
    <property type="component" value="Unassembled WGS sequence"/>
</dbReference>
<dbReference type="SUPFAM" id="SSF48065">
    <property type="entry name" value="DBL homology domain (DH-domain)"/>
    <property type="match status" value="1"/>
</dbReference>
<dbReference type="FunFam" id="2.30.29.30:FF:000430">
    <property type="entry name" value="Uncharacterized protein, isoform C"/>
    <property type="match status" value="1"/>
</dbReference>
<feature type="region of interest" description="Disordered" evidence="2">
    <location>
        <begin position="985"/>
        <end position="1013"/>
    </location>
</feature>
<feature type="compositionally biased region" description="Basic and acidic residues" evidence="2">
    <location>
        <begin position="314"/>
        <end position="325"/>
    </location>
</feature>
<dbReference type="PROSITE" id="PS50010">
    <property type="entry name" value="DH_2"/>
    <property type="match status" value="1"/>
</dbReference>
<feature type="compositionally biased region" description="Low complexity" evidence="2">
    <location>
        <begin position="1298"/>
        <end position="1307"/>
    </location>
</feature>
<dbReference type="SMART" id="SM00325">
    <property type="entry name" value="RhoGEF"/>
    <property type="match status" value="1"/>
</dbReference>
<protein>
    <recommendedName>
        <fullName evidence="7">Pleckstrin homology domain-containing family G member 1</fullName>
    </recommendedName>
</protein>
<feature type="region of interest" description="Disordered" evidence="2">
    <location>
        <begin position="1204"/>
        <end position="1238"/>
    </location>
</feature>
<evidence type="ECO:0000259" key="3">
    <source>
        <dbReference type="PROSITE" id="PS50003"/>
    </source>
</evidence>
<dbReference type="InterPro" id="IPR043324">
    <property type="entry name" value="PH_PLEKHG1_G2_G3"/>
</dbReference>
<dbReference type="PANTHER" id="PTHR45924">
    <property type="entry name" value="FI17866P1"/>
    <property type="match status" value="1"/>
</dbReference>
<dbReference type="PROSITE" id="PS50003">
    <property type="entry name" value="PH_DOMAIN"/>
    <property type="match status" value="1"/>
</dbReference>
<dbReference type="EMBL" id="JAMKOV010000007">
    <property type="protein sequence ID" value="KAI8038388.1"/>
    <property type="molecule type" value="Genomic_DNA"/>
</dbReference>
<dbReference type="GO" id="GO:0031267">
    <property type="term" value="F:small GTPase binding"/>
    <property type="evidence" value="ECO:0007669"/>
    <property type="project" value="TreeGrafter"/>
</dbReference>
<comment type="caution">
    <text evidence="5">The sequence shown here is derived from an EMBL/GenBank/DDBJ whole genome shotgun (WGS) entry which is preliminary data.</text>
</comment>
<feature type="region of interest" description="Disordered" evidence="2">
    <location>
        <begin position="312"/>
        <end position="343"/>
    </location>
</feature>
<name>A0A9P9YK08_9MUSC</name>
<dbReference type="InterPro" id="IPR011993">
    <property type="entry name" value="PH-like_dom_sf"/>
</dbReference>
<feature type="compositionally biased region" description="Pro residues" evidence="2">
    <location>
        <begin position="1574"/>
        <end position="1591"/>
    </location>
</feature>
<evidence type="ECO:0000313" key="6">
    <source>
        <dbReference type="Proteomes" id="UP001059596"/>
    </source>
</evidence>
<feature type="compositionally biased region" description="Basic and acidic residues" evidence="2">
    <location>
        <begin position="1558"/>
        <end position="1570"/>
    </location>
</feature>
<proteinExistence type="predicted"/>
<dbReference type="SUPFAM" id="SSF50729">
    <property type="entry name" value="PH domain-like"/>
    <property type="match status" value="1"/>
</dbReference>
<keyword evidence="6" id="KW-1185">Reference proteome</keyword>
<keyword evidence="1" id="KW-0597">Phosphoprotein</keyword>
<feature type="region of interest" description="Disordered" evidence="2">
    <location>
        <begin position="99"/>
        <end position="162"/>
    </location>
</feature>
<dbReference type="PANTHER" id="PTHR45924:SF2">
    <property type="entry name" value="FI17866P1"/>
    <property type="match status" value="1"/>
</dbReference>
<dbReference type="Gene3D" id="1.20.900.10">
    <property type="entry name" value="Dbl homology (DH) domain"/>
    <property type="match status" value="1"/>
</dbReference>
<feature type="compositionally biased region" description="Low complexity" evidence="2">
    <location>
        <begin position="192"/>
        <end position="213"/>
    </location>
</feature>
<dbReference type="Gene3D" id="2.30.29.30">
    <property type="entry name" value="Pleckstrin-homology domain (PH domain)/Phosphotyrosine-binding domain (PTB)"/>
    <property type="match status" value="1"/>
</dbReference>
<organism evidence="5 6">
    <name type="scientific">Drosophila gunungcola</name>
    <name type="common">fruit fly</name>
    <dbReference type="NCBI Taxonomy" id="103775"/>
    <lineage>
        <taxon>Eukaryota</taxon>
        <taxon>Metazoa</taxon>
        <taxon>Ecdysozoa</taxon>
        <taxon>Arthropoda</taxon>
        <taxon>Hexapoda</taxon>
        <taxon>Insecta</taxon>
        <taxon>Pterygota</taxon>
        <taxon>Neoptera</taxon>
        <taxon>Endopterygota</taxon>
        <taxon>Diptera</taxon>
        <taxon>Brachycera</taxon>
        <taxon>Muscomorpha</taxon>
        <taxon>Ephydroidea</taxon>
        <taxon>Drosophilidae</taxon>
        <taxon>Drosophila</taxon>
        <taxon>Sophophora</taxon>
    </lineage>
</organism>
<dbReference type="Pfam" id="PF22697">
    <property type="entry name" value="SOS1_NGEF_PH"/>
    <property type="match status" value="1"/>
</dbReference>
<feature type="compositionally biased region" description="Low complexity" evidence="2">
    <location>
        <begin position="1392"/>
        <end position="1408"/>
    </location>
</feature>
<feature type="domain" description="PH" evidence="3">
    <location>
        <begin position="799"/>
        <end position="892"/>
    </location>
</feature>
<feature type="compositionally biased region" description="Basic and acidic residues" evidence="2">
    <location>
        <begin position="1218"/>
        <end position="1237"/>
    </location>
</feature>
<accession>A0A9P9YK08</accession>
<gene>
    <name evidence="5" type="ORF">M5D96_008286</name>
</gene>
<feature type="compositionally biased region" description="Low complexity" evidence="2">
    <location>
        <begin position="121"/>
        <end position="135"/>
    </location>
</feature>
<feature type="compositionally biased region" description="Pro residues" evidence="2">
    <location>
        <begin position="1277"/>
        <end position="1291"/>
    </location>
</feature>
<feature type="compositionally biased region" description="Low complexity" evidence="2">
    <location>
        <begin position="99"/>
        <end position="113"/>
    </location>
</feature>
<dbReference type="Pfam" id="PF00621">
    <property type="entry name" value="RhoGEF"/>
    <property type="match status" value="1"/>
</dbReference>
<feature type="region of interest" description="Disordered" evidence="2">
    <location>
        <begin position="1093"/>
        <end position="1141"/>
    </location>
</feature>
<feature type="compositionally biased region" description="Polar residues" evidence="2">
    <location>
        <begin position="136"/>
        <end position="157"/>
    </location>
</feature>
<dbReference type="InterPro" id="IPR000219">
    <property type="entry name" value="DH_dom"/>
</dbReference>
<evidence type="ECO:0000256" key="2">
    <source>
        <dbReference type="SAM" id="MobiDB-lite"/>
    </source>
</evidence>
<feature type="region of interest" description="Disordered" evidence="2">
    <location>
        <begin position="187"/>
        <end position="213"/>
    </location>
</feature>
<feature type="domain" description="DH" evidence="4">
    <location>
        <begin position="596"/>
        <end position="769"/>
    </location>
</feature>
<dbReference type="CDD" id="cd13243">
    <property type="entry name" value="PH_PLEKHG1_G2_G3"/>
    <property type="match status" value="1"/>
</dbReference>
<feature type="region of interest" description="Disordered" evidence="2">
    <location>
        <begin position="1506"/>
        <end position="1592"/>
    </location>
</feature>
<dbReference type="GO" id="GO:0005829">
    <property type="term" value="C:cytosol"/>
    <property type="evidence" value="ECO:0007669"/>
    <property type="project" value="UniProtKB-ARBA"/>
</dbReference>
<dbReference type="InterPro" id="IPR055251">
    <property type="entry name" value="SOS1_NGEF_PH"/>
</dbReference>
<sequence length="1660" mass="183899">MHPAAKQLNTSAIPQPLAVVCPGINHFMQQNYGKYRGLRACVPPLVLRLRPMPMPINIAAPRSVRIDWIGLGSTTELAPSLLGIYDTLTNSLAAGGVAAAPSATSRESQASSSGDSTPKRSNSNCSSSSNSSCSSVPTSDDQSASYTLAKSSSQSGGHQEPHQVPLVVAGLRDEPDGAQLSRLVVQRRQESQIHGSSSSLASSGSSRRGSNIRILSPNVHRIITHSDIQPVEAVSAEALKHQHQQQSQRSPTHGRYIKTGSSPVGAASTPKLKLSHIPLSKITGKLSTQSGSELVSTFDSSNEYLHSLAFAASEKSRSQDEDRTPTNKSVPGTPFHFDGHPFQGRKLTLPRYDSQQSIKLIEMEQLAATSAQLQHAQPATPCTPAHTPTATANPAPKPKEFVCSEPLSPVDIVDTINFGLVAQHMERLTLADPGSLDPRAELIEAVNKTLISKPLVRSSSAACASTICSSPLLTYARTKSLGAKASTLGAMVLQGKLPTAEQLAELEEANKLSAESLDRLTDIKPKFAARLSELARLNNRPLSSSSICSTSSSSSSGSDQLLNGKLTATSYLASVESLAESENELGDPHHPPAMSVLEKTCLEIVDSERSFVEDLGQVIKGYLLDWKERACLRVDELQILFANIEEIYEFNSMLLQRLINTGRDPGRIARCFIDLRDGFDVYTTYCTSYPEAISLLTKLLQATHTYSLLASTQKLLQHRLPLGSYLLKPVQRILKYHLLLDSLRKHCDVKEVADAHVIMRQVAYHIDQVKRKQEQQSRVKELSGILDGWLGPELTVLGELRQEGLLMDQHNKQRLVLLFATMLIITKQKEDGRLQFKTYISQNNLMLSEHLPGEPSSFYVIPFDEPRHQIKLTARNRDQKRIWTQHIKGVMLEKLDIPMRAKELVFKLGDEEGECRAPSWCSLKVTLVSEEPNRTPDRSTWKWSLHSASNSTPIYLERRNACRRSEIRQRNSKFKRKTVANSSSFDSFNESLEQEEEPSVGQVKQAKPLARNNSLDDTALQKLAAAMRYRKRDAGGKEETKTPTKMECKCGQDAKQEDACSCILRDQRSRSAKSQSPVFSYKALKERSKSVPRIGGFSLDEEAEREREREREQDEDSAASLRGSRPDLSERKAKGKGFFEVKQYNHKTMPKKIATMKKQRGSTTKSCSRFYMDLSEFDSSSATVLKITESTEELRPEGDIELAQEASTLDEASPDQYYSKDRETELLSPAEKSKRDAQIVLDLLKNNKEFERIYNKQQKRRESPVSPVSPDVCRGPILPPPRPPSRSPPPLELEEQHQQQQQQQHQQQKQKRMEDSVDSMVEEPIYETLLRNVHVPYKFSPVLGRAKSSQMLKKRSKATPAAPRPESDYVTLVYSPDGVLQRVGEEAVQRDSCSSSSTSTSSNGSGSTLKRDSQSTVINLSMEAVQEHGSRPLPKNSVSGSESSLLPRALKSIDNLSMAFGRSNRPPERRGSEAVGERMAHVDYADPKTLFGLGVLNHSERDSVFSLTSSSSDSMCEQQRKRSAVDPPKSSSATFEYEQQVEDSLENDFRDSAIYSDDNEKRSGDYDVQLRRPSSPPPPPPPLGPRPPQIAPKPAKDVLIQQRAGVIVCQSASRSWVLQQIENFNNCLHLMALGSIHGMQLEPEGQPEFTAHFTGTRSKV</sequence>
<evidence type="ECO:0008006" key="7">
    <source>
        <dbReference type="Google" id="ProtNLM"/>
    </source>
</evidence>
<dbReference type="FunFam" id="1.20.900.10:FF:000019">
    <property type="entry name" value="Pleckstrin homology domain-containing family G member 1"/>
    <property type="match status" value="1"/>
</dbReference>
<feature type="region of interest" description="Disordered" evidence="2">
    <location>
        <begin position="1382"/>
        <end position="1478"/>
    </location>
</feature>
<feature type="region of interest" description="Disordered" evidence="2">
    <location>
        <begin position="377"/>
        <end position="397"/>
    </location>
</feature>
<feature type="region of interest" description="Disordered" evidence="2">
    <location>
        <begin position="1254"/>
        <end position="1319"/>
    </location>
</feature>
<feature type="compositionally biased region" description="Basic and acidic residues" evidence="2">
    <location>
        <begin position="1465"/>
        <end position="1478"/>
    </location>
</feature>
<reference evidence="5" key="1">
    <citation type="journal article" date="2023" name="Genome Biol. Evol.">
        <title>Long-read-based Genome Assembly of Drosophila gunungcola Reveals Fewer Chemosensory Genes in Flower-breeding Species.</title>
        <authorList>
            <person name="Negi A."/>
            <person name="Liao B.Y."/>
            <person name="Yeh S.D."/>
        </authorList>
    </citation>
    <scope>NUCLEOTIDE SEQUENCE</scope>
    <source>
        <strain evidence="5">Sukarami</strain>
    </source>
</reference>
<dbReference type="CDD" id="cd00160">
    <property type="entry name" value="RhoGEF"/>
    <property type="match status" value="1"/>
</dbReference>
<evidence type="ECO:0000313" key="5">
    <source>
        <dbReference type="EMBL" id="KAI8038388.1"/>
    </source>
</evidence>
<feature type="region of interest" description="Disordered" evidence="2">
    <location>
        <begin position="237"/>
        <end position="270"/>
    </location>
</feature>
<dbReference type="InterPro" id="IPR001849">
    <property type="entry name" value="PH_domain"/>
</dbReference>
<dbReference type="InterPro" id="IPR035899">
    <property type="entry name" value="DBL_dom_sf"/>
</dbReference>